<dbReference type="InterPro" id="IPR035094">
    <property type="entry name" value="EgtD"/>
</dbReference>
<dbReference type="EMBL" id="SHAG01000001">
    <property type="protein sequence ID" value="RZO77753.1"/>
    <property type="molecule type" value="Genomic_DNA"/>
</dbReference>
<organism evidence="4 5">
    <name type="scientific">OM182 bacterium</name>
    <dbReference type="NCBI Taxonomy" id="2510334"/>
    <lineage>
        <taxon>Bacteria</taxon>
        <taxon>Pseudomonadati</taxon>
        <taxon>Pseudomonadota</taxon>
        <taxon>Gammaproteobacteria</taxon>
        <taxon>OMG group</taxon>
        <taxon>OM182 clade</taxon>
    </lineage>
</organism>
<dbReference type="GO" id="GO:0032259">
    <property type="term" value="P:methylation"/>
    <property type="evidence" value="ECO:0007669"/>
    <property type="project" value="UniProtKB-KW"/>
</dbReference>
<dbReference type="InterPro" id="IPR029063">
    <property type="entry name" value="SAM-dependent_MTases_sf"/>
</dbReference>
<dbReference type="NCBIfam" id="TIGR03438">
    <property type="entry name" value="egtD_ergothio"/>
    <property type="match status" value="1"/>
</dbReference>
<proteinExistence type="predicted"/>
<evidence type="ECO:0000259" key="3">
    <source>
        <dbReference type="Pfam" id="PF10017"/>
    </source>
</evidence>
<protein>
    <submittedName>
        <fullName evidence="4">L-histidine N(Alpha)-methyltransferase</fullName>
        <ecNumber evidence="4">2.1.1.44</ecNumber>
    </submittedName>
</protein>
<dbReference type="PANTHER" id="PTHR43397:SF1">
    <property type="entry name" value="ERGOTHIONEINE BIOSYNTHESIS PROTEIN 1"/>
    <property type="match status" value="1"/>
</dbReference>
<evidence type="ECO:0000256" key="1">
    <source>
        <dbReference type="ARBA" id="ARBA00022603"/>
    </source>
</evidence>
<gene>
    <name evidence="4" type="primary">egtD</name>
    <name evidence="4" type="ORF">EVA68_00570</name>
</gene>
<dbReference type="InterPro" id="IPR019257">
    <property type="entry name" value="MeTrfase_dom"/>
</dbReference>
<keyword evidence="1 4" id="KW-0489">Methyltransferase</keyword>
<dbReference type="EC" id="2.1.1.44" evidence="4"/>
<dbReference type="AlphaFoldDB" id="A0A520S5J5"/>
<dbReference type="InterPro" id="IPR051128">
    <property type="entry name" value="EgtD_Methyltrsf_superfamily"/>
</dbReference>
<dbReference type="PANTHER" id="PTHR43397">
    <property type="entry name" value="ERGOTHIONEINE BIOSYNTHESIS PROTEIN 1"/>
    <property type="match status" value="1"/>
</dbReference>
<dbReference type="InterPro" id="IPR017804">
    <property type="entry name" value="MeTrfase_EgtD-like"/>
</dbReference>
<feature type="domain" description="Histidine-specific methyltransferase SAM-dependent" evidence="3">
    <location>
        <begin position="20"/>
        <end position="315"/>
    </location>
</feature>
<dbReference type="Gene3D" id="3.40.50.150">
    <property type="entry name" value="Vaccinia Virus protein VP39"/>
    <property type="match status" value="1"/>
</dbReference>
<accession>A0A520S5J5</accession>
<dbReference type="GO" id="GO:0052706">
    <property type="term" value="F:L-histidine N(alpha)-methyltransferase activity"/>
    <property type="evidence" value="ECO:0007669"/>
    <property type="project" value="UniProtKB-EC"/>
</dbReference>
<sequence>MSYKSLHFYEIENAIEDSLEEVLRGLIGKQKMIPPKYFYDEVGSNLFVGITEQPEYYLTRTEVDIFRCYLLEIVEEIGTNCLLIEYGSGNSEKIRVLLESLRPCAYVPLDISKQYLATAARSLAKEYPWLQIHAICLDFTDEFELPFSLNAKRVGFFPGSSIGNFSRLEAANFLGRVRRLVGEDGGMLIGVDLKKDPIILRQAYNDAKGITRAFNLNVLNHINKKFRADFDINKFEHLAEYQRENGCVAMYLSSIENQKVNMGGSEISLACGEQIHTENSHKYSVDEFASMARESGFSNQKVWTDSNTWFGIFYLS</sequence>
<dbReference type="Proteomes" id="UP000316199">
    <property type="component" value="Unassembled WGS sequence"/>
</dbReference>
<dbReference type="SUPFAM" id="SSF53335">
    <property type="entry name" value="S-adenosyl-L-methionine-dependent methyltransferases"/>
    <property type="match status" value="1"/>
</dbReference>
<evidence type="ECO:0000313" key="4">
    <source>
        <dbReference type="EMBL" id="RZO77753.1"/>
    </source>
</evidence>
<dbReference type="Pfam" id="PF10017">
    <property type="entry name" value="Methyltransf_33"/>
    <property type="match status" value="1"/>
</dbReference>
<comment type="caution">
    <text evidence="4">The sequence shown here is derived from an EMBL/GenBank/DDBJ whole genome shotgun (WGS) entry which is preliminary data.</text>
</comment>
<reference evidence="4 5" key="1">
    <citation type="submission" date="2019-02" db="EMBL/GenBank/DDBJ databases">
        <title>Prokaryotic population dynamics and viral predation in marine succession experiment using metagenomics: the confinement effect.</title>
        <authorList>
            <person name="Haro-Moreno J.M."/>
            <person name="Rodriguez-Valera F."/>
            <person name="Lopez-Perez M."/>
        </authorList>
    </citation>
    <scope>NUCLEOTIDE SEQUENCE [LARGE SCALE GENOMIC DNA]</scope>
    <source>
        <strain evidence="4">MED-G157</strain>
    </source>
</reference>
<name>A0A520S5J5_9GAMM</name>
<keyword evidence="2 4" id="KW-0808">Transferase</keyword>
<evidence type="ECO:0000256" key="2">
    <source>
        <dbReference type="ARBA" id="ARBA00022679"/>
    </source>
</evidence>
<dbReference type="PIRSF" id="PIRSF018005">
    <property type="entry name" value="UCP018005"/>
    <property type="match status" value="1"/>
</dbReference>
<evidence type="ECO:0000313" key="5">
    <source>
        <dbReference type="Proteomes" id="UP000316199"/>
    </source>
</evidence>